<dbReference type="InterPro" id="IPR003593">
    <property type="entry name" value="AAA+_ATPase"/>
</dbReference>
<keyword evidence="2 5" id="KW-0067">ATP-binding</keyword>
<accession>A0A644X016</accession>
<evidence type="ECO:0000256" key="2">
    <source>
        <dbReference type="ARBA" id="ARBA00022840"/>
    </source>
</evidence>
<keyword evidence="1" id="KW-0547">Nucleotide-binding</keyword>
<dbReference type="InterPro" id="IPR003439">
    <property type="entry name" value="ABC_transporter-like_ATP-bd"/>
</dbReference>
<dbReference type="Pfam" id="PF00005">
    <property type="entry name" value="ABC_tran"/>
    <property type="match status" value="2"/>
</dbReference>
<dbReference type="InterPro" id="IPR017871">
    <property type="entry name" value="ABC_transporter-like_CS"/>
</dbReference>
<reference evidence="5" key="1">
    <citation type="submission" date="2019-08" db="EMBL/GenBank/DDBJ databases">
        <authorList>
            <person name="Kucharzyk K."/>
            <person name="Murdoch R.W."/>
            <person name="Higgins S."/>
            <person name="Loffler F."/>
        </authorList>
    </citation>
    <scope>NUCLEOTIDE SEQUENCE</scope>
</reference>
<feature type="coiled-coil region" evidence="3">
    <location>
        <begin position="566"/>
        <end position="624"/>
    </location>
</feature>
<dbReference type="InterPro" id="IPR032781">
    <property type="entry name" value="ABC_tran_Xtn"/>
</dbReference>
<gene>
    <name evidence="5" type="primary">yheS_23</name>
    <name evidence="5" type="ORF">SDC9_55464</name>
</gene>
<proteinExistence type="predicted"/>
<evidence type="ECO:0000313" key="5">
    <source>
        <dbReference type="EMBL" id="MPM09148.1"/>
    </source>
</evidence>
<dbReference type="EMBL" id="VSSQ01001535">
    <property type="protein sequence ID" value="MPM09148.1"/>
    <property type="molecule type" value="Genomic_DNA"/>
</dbReference>
<feature type="coiled-coil region" evidence="3">
    <location>
        <begin position="87"/>
        <end position="114"/>
    </location>
</feature>
<comment type="caution">
    <text evidence="5">The sequence shown here is derived from an EMBL/GenBank/DDBJ whole genome shotgun (WGS) entry which is preliminary data.</text>
</comment>
<dbReference type="FunFam" id="3.40.50.300:FF:000011">
    <property type="entry name" value="Putative ABC transporter ATP-binding component"/>
    <property type="match status" value="1"/>
</dbReference>
<dbReference type="PROSITE" id="PS00211">
    <property type="entry name" value="ABC_TRANSPORTER_1"/>
    <property type="match status" value="2"/>
</dbReference>
<dbReference type="PANTHER" id="PTHR42855">
    <property type="entry name" value="ABC TRANSPORTER ATP-BINDING SUBUNIT"/>
    <property type="match status" value="1"/>
</dbReference>
<dbReference type="Gene3D" id="3.40.50.300">
    <property type="entry name" value="P-loop containing nucleotide triphosphate hydrolases"/>
    <property type="match status" value="2"/>
</dbReference>
<evidence type="ECO:0000259" key="4">
    <source>
        <dbReference type="PROSITE" id="PS50893"/>
    </source>
</evidence>
<evidence type="ECO:0000256" key="3">
    <source>
        <dbReference type="SAM" id="Coils"/>
    </source>
</evidence>
<dbReference type="SMART" id="SM00382">
    <property type="entry name" value="AAA"/>
    <property type="match status" value="2"/>
</dbReference>
<feature type="domain" description="ABC transporter" evidence="4">
    <location>
        <begin position="330"/>
        <end position="542"/>
    </location>
</feature>
<feature type="domain" description="ABC transporter" evidence="4">
    <location>
        <begin position="4"/>
        <end position="256"/>
    </location>
</feature>
<keyword evidence="3" id="KW-0175">Coiled coil</keyword>
<dbReference type="AlphaFoldDB" id="A0A644X016"/>
<dbReference type="InterPro" id="IPR051309">
    <property type="entry name" value="ABCF_ATPase"/>
</dbReference>
<dbReference type="PROSITE" id="PS50893">
    <property type="entry name" value="ABC_TRANSPORTER_2"/>
    <property type="match status" value="2"/>
</dbReference>
<dbReference type="GO" id="GO:0005524">
    <property type="term" value="F:ATP binding"/>
    <property type="evidence" value="ECO:0007669"/>
    <property type="project" value="UniProtKB-KW"/>
</dbReference>
<sequence length="625" mass="70176">MPIISVNNLNKSFGDRVILDGVSFDVGNGERVGLIGRNGSGKTTLLRILTGDSYADKGDVHIDGAARVEVLEQIPRAGAGDTVENVIRTAFDHLREMEKRIAAMEAEMTKDHSAPLLKAYDRLRVEYDTAGGYIQDLNFAKTVAGLSFDAQFLSREFNGLSGGEKTKVNLARIILSSPEVLLLDEPTNHLDMRSIEWIEEFLANYKGTVILISHDRYFLDRVATRIVELAGGKITSFPGNYSEYMEWKEARAEQLERLYEREQAEIDRLETVSEKLLGWGIQTERLSRAALSMRKRIERLRASQTTRIAKDNRRIHAVINDGGRTGFDVLSVIDAAAGYDGESVFENVNLDIKQGERIALLGDNGAGKTTFFKLLTGEKKPSAGRIKFGANVKIGLMPQTVTFEHPERNLVDTLLYAKPVTAQIARDRLAAYDFVGEEVFKLVGDLSGGELSRLKLCLLSFEPINLFLLDEPTNHLDIAAREWIESTLEEYDGTMIFISHDRYFISRFADRILTVAGGKIETFTGDFEAYRQWCAQPAAPVKVYDKKQKVKEVSPAKAERMRERAISACERDIAALERELADVRGDMETSSTDYEALEALTVREVTLRDEIDRLYSKLDELYEEV</sequence>
<dbReference type="SUPFAM" id="SSF52540">
    <property type="entry name" value="P-loop containing nucleoside triphosphate hydrolases"/>
    <property type="match status" value="2"/>
</dbReference>
<dbReference type="Pfam" id="PF12848">
    <property type="entry name" value="ABC_tran_Xtn"/>
    <property type="match status" value="1"/>
</dbReference>
<dbReference type="InterPro" id="IPR027417">
    <property type="entry name" value="P-loop_NTPase"/>
</dbReference>
<name>A0A644X016_9ZZZZ</name>
<organism evidence="5">
    <name type="scientific">bioreactor metagenome</name>
    <dbReference type="NCBI Taxonomy" id="1076179"/>
    <lineage>
        <taxon>unclassified sequences</taxon>
        <taxon>metagenomes</taxon>
        <taxon>ecological metagenomes</taxon>
    </lineage>
</organism>
<dbReference type="PANTHER" id="PTHR42855:SF2">
    <property type="entry name" value="DRUG RESISTANCE ABC TRANSPORTER,ATP-BINDING PROTEIN"/>
    <property type="match status" value="1"/>
</dbReference>
<dbReference type="GO" id="GO:0016887">
    <property type="term" value="F:ATP hydrolysis activity"/>
    <property type="evidence" value="ECO:0007669"/>
    <property type="project" value="InterPro"/>
</dbReference>
<evidence type="ECO:0000256" key="1">
    <source>
        <dbReference type="ARBA" id="ARBA00022741"/>
    </source>
</evidence>
<feature type="coiled-coil region" evidence="3">
    <location>
        <begin position="245"/>
        <end position="272"/>
    </location>
</feature>
<protein>
    <submittedName>
        <fullName evidence="5">Putative ABC transporter ATP-binding protein YheS</fullName>
    </submittedName>
</protein>
<dbReference type="CDD" id="cd03221">
    <property type="entry name" value="ABCF_EF-3"/>
    <property type="match status" value="2"/>
</dbReference>